<feature type="domain" description="AB hydrolase-1" evidence="1">
    <location>
        <begin position="36"/>
        <end position="249"/>
    </location>
</feature>
<dbReference type="Gene3D" id="3.40.50.1820">
    <property type="entry name" value="alpha/beta hydrolase"/>
    <property type="match status" value="1"/>
</dbReference>
<reference evidence="2 3" key="1">
    <citation type="submission" date="2020-07" db="EMBL/GenBank/DDBJ databases">
        <title>Sequencing the genomes of 1000 actinobacteria strains.</title>
        <authorList>
            <person name="Klenk H.-P."/>
        </authorList>
    </citation>
    <scope>NUCLEOTIDE SEQUENCE [LARGE SCALE GENOMIC DNA]</scope>
    <source>
        <strain evidence="2 3">CXB654</strain>
    </source>
</reference>
<dbReference type="GO" id="GO:0004806">
    <property type="term" value="F:triacylglycerol lipase activity"/>
    <property type="evidence" value="ECO:0007669"/>
    <property type="project" value="TreeGrafter"/>
</dbReference>
<accession>A0A852TVZ2</accession>
<gene>
    <name evidence="2" type="ORF">HDA32_002597</name>
</gene>
<dbReference type="PANTHER" id="PTHR43433">
    <property type="entry name" value="HYDROLASE, ALPHA/BETA FOLD FAMILY PROTEIN"/>
    <property type="match status" value="1"/>
</dbReference>
<evidence type="ECO:0000259" key="1">
    <source>
        <dbReference type="Pfam" id="PF12697"/>
    </source>
</evidence>
<dbReference type="EMBL" id="JACCCC010000001">
    <property type="protein sequence ID" value="NYE47477.1"/>
    <property type="molecule type" value="Genomic_DNA"/>
</dbReference>
<dbReference type="RefSeq" id="WP_179643411.1">
    <property type="nucleotide sequence ID" value="NZ_BAAAYY010000015.1"/>
</dbReference>
<dbReference type="Pfam" id="PF12697">
    <property type="entry name" value="Abhydrolase_6"/>
    <property type="match status" value="1"/>
</dbReference>
<dbReference type="PANTHER" id="PTHR43433:SF5">
    <property type="entry name" value="AB HYDROLASE-1 DOMAIN-CONTAINING PROTEIN"/>
    <property type="match status" value="1"/>
</dbReference>
<organism evidence="2 3">
    <name type="scientific">Spinactinospora alkalitolerans</name>
    <dbReference type="NCBI Taxonomy" id="687207"/>
    <lineage>
        <taxon>Bacteria</taxon>
        <taxon>Bacillati</taxon>
        <taxon>Actinomycetota</taxon>
        <taxon>Actinomycetes</taxon>
        <taxon>Streptosporangiales</taxon>
        <taxon>Nocardiopsidaceae</taxon>
        <taxon>Spinactinospora</taxon>
    </lineage>
</organism>
<keyword evidence="3" id="KW-1185">Reference proteome</keyword>
<dbReference type="Proteomes" id="UP000589036">
    <property type="component" value="Unassembled WGS sequence"/>
</dbReference>
<dbReference type="AlphaFoldDB" id="A0A852TVZ2"/>
<evidence type="ECO:0000313" key="3">
    <source>
        <dbReference type="Proteomes" id="UP000589036"/>
    </source>
</evidence>
<dbReference type="GO" id="GO:0046503">
    <property type="term" value="P:glycerolipid catabolic process"/>
    <property type="evidence" value="ECO:0007669"/>
    <property type="project" value="TreeGrafter"/>
</dbReference>
<sequence>MHTVTSNDGTTIAYDRFGDGPPVVYVGGAFCDRSTGAPLAELLAPRFTVYSYDRRGRGASGDTAPYTVRREVEDLEAVIAAAGGSASVFGISSGAALALEAAAQGAAVTRLAIYEAPFTPDGDHAQLRQAKEDGARLTELLSAGRRADAVEFFMTGAGVSAEDIAQMRGAPMWSALEQMAPTLAYDYAVMGISSSGGAIPTERVAGIAVPTLVLDGGAGLAWMQEAAETVAKTLPHGRYRRLEGQTHEVDPEVLAPVLEEFFAAAAEGTR</sequence>
<proteinExistence type="predicted"/>
<evidence type="ECO:0000313" key="2">
    <source>
        <dbReference type="EMBL" id="NYE47477.1"/>
    </source>
</evidence>
<dbReference type="SUPFAM" id="SSF53474">
    <property type="entry name" value="alpha/beta-Hydrolases"/>
    <property type="match status" value="1"/>
</dbReference>
<comment type="caution">
    <text evidence="2">The sequence shown here is derived from an EMBL/GenBank/DDBJ whole genome shotgun (WGS) entry which is preliminary data.</text>
</comment>
<dbReference type="InterPro" id="IPR050471">
    <property type="entry name" value="AB_hydrolase"/>
</dbReference>
<protein>
    <submittedName>
        <fullName evidence="2">Pimeloyl-ACP methyl ester carboxylesterase</fullName>
    </submittedName>
</protein>
<dbReference type="InterPro" id="IPR029058">
    <property type="entry name" value="AB_hydrolase_fold"/>
</dbReference>
<dbReference type="InterPro" id="IPR000073">
    <property type="entry name" value="AB_hydrolase_1"/>
</dbReference>
<name>A0A852TVZ2_9ACTN</name>